<keyword evidence="3" id="KW-1185">Reference proteome</keyword>
<feature type="domain" description="Rhodanese" evidence="1">
    <location>
        <begin position="44"/>
        <end position="143"/>
    </location>
</feature>
<dbReference type="RefSeq" id="WP_300952956.1">
    <property type="nucleotide sequence ID" value="NZ_JAUHJQ010000004.1"/>
</dbReference>
<evidence type="ECO:0000313" key="3">
    <source>
        <dbReference type="Proteomes" id="UP001168620"/>
    </source>
</evidence>
<dbReference type="SMART" id="SM00450">
    <property type="entry name" value="RHOD"/>
    <property type="match status" value="1"/>
</dbReference>
<evidence type="ECO:0000313" key="2">
    <source>
        <dbReference type="EMBL" id="MDN4173854.1"/>
    </source>
</evidence>
<dbReference type="EMBL" id="JAUHJQ010000004">
    <property type="protein sequence ID" value="MDN4173854.1"/>
    <property type="molecule type" value="Genomic_DNA"/>
</dbReference>
<dbReference type="InterPro" id="IPR036873">
    <property type="entry name" value="Rhodanese-like_dom_sf"/>
</dbReference>
<reference evidence="2" key="1">
    <citation type="submission" date="2023-06" db="EMBL/GenBank/DDBJ databases">
        <title>Draft genome sequence of Nocardioides sp. SOB77.</title>
        <authorList>
            <person name="Zhang G."/>
        </authorList>
    </citation>
    <scope>NUCLEOTIDE SEQUENCE</scope>
    <source>
        <strain evidence="2">SOB77</strain>
    </source>
</reference>
<dbReference type="InterPro" id="IPR001763">
    <property type="entry name" value="Rhodanese-like_dom"/>
</dbReference>
<proteinExistence type="predicted"/>
<organism evidence="2 3">
    <name type="scientific">Nocardioides oceani</name>
    <dbReference type="NCBI Taxonomy" id="3058369"/>
    <lineage>
        <taxon>Bacteria</taxon>
        <taxon>Bacillati</taxon>
        <taxon>Actinomycetota</taxon>
        <taxon>Actinomycetes</taxon>
        <taxon>Propionibacteriales</taxon>
        <taxon>Nocardioidaceae</taxon>
        <taxon>Nocardioides</taxon>
    </lineage>
</organism>
<dbReference type="Pfam" id="PF00581">
    <property type="entry name" value="Rhodanese"/>
    <property type="match status" value="1"/>
</dbReference>
<dbReference type="Proteomes" id="UP001168620">
    <property type="component" value="Unassembled WGS sequence"/>
</dbReference>
<dbReference type="Gene3D" id="3.40.250.10">
    <property type="entry name" value="Rhodanese-like domain"/>
    <property type="match status" value="1"/>
</dbReference>
<protein>
    <submittedName>
        <fullName evidence="2">Rhodanese-like domain-containing protein</fullName>
    </submittedName>
</protein>
<dbReference type="SUPFAM" id="SSF52821">
    <property type="entry name" value="Rhodanese/Cell cycle control phosphatase"/>
    <property type="match status" value="1"/>
</dbReference>
<comment type="caution">
    <text evidence="2">The sequence shown here is derived from an EMBL/GenBank/DDBJ whole genome shotgun (WGS) entry which is preliminary data.</text>
</comment>
<accession>A0ABT8FGP2</accession>
<gene>
    <name evidence="2" type="ORF">QWY28_12905</name>
</gene>
<name>A0ABT8FGP2_9ACTN</name>
<evidence type="ECO:0000259" key="1">
    <source>
        <dbReference type="PROSITE" id="PS50206"/>
    </source>
</evidence>
<dbReference type="PROSITE" id="PS50206">
    <property type="entry name" value="RHODANESE_3"/>
    <property type="match status" value="1"/>
</dbReference>
<sequence>MTTEAPVAALAAATPPTPAAVDGLLEACRRDLDRVRPQDLAAAVAAGALVVDTRPVEQRDRDGGLPGAVVVDRNVLEWRLDPTCPHRLAGIDHDPSRRVVVVCNEGYSSSLGAATLQRLGLSGATDLAGGFQAWLAAGGVPTRPGAA</sequence>